<evidence type="ECO:0000256" key="2">
    <source>
        <dbReference type="ARBA" id="ARBA00010581"/>
    </source>
</evidence>
<evidence type="ECO:0000256" key="8">
    <source>
        <dbReference type="ARBA" id="ARBA00047816"/>
    </source>
</evidence>
<comment type="similarity">
    <text evidence="2 9">Belongs to the cytochrome c oxidase subunit 3 family.</text>
</comment>
<dbReference type="PROSITE" id="PS50253">
    <property type="entry name" value="COX3"/>
    <property type="match status" value="1"/>
</dbReference>
<evidence type="ECO:0000313" key="13">
    <source>
        <dbReference type="EMBL" id="BBU21071.1"/>
    </source>
</evidence>
<evidence type="ECO:0000259" key="12">
    <source>
        <dbReference type="PROSITE" id="PS50253"/>
    </source>
</evidence>
<dbReference type="InterPro" id="IPR013833">
    <property type="entry name" value="Cyt_c_oxidase_su3_a-hlx"/>
</dbReference>
<dbReference type="GO" id="GO:0005886">
    <property type="term" value="C:plasma membrane"/>
    <property type="evidence" value="ECO:0007669"/>
    <property type="project" value="UniProtKB-SubCell"/>
</dbReference>
<feature type="transmembrane region" description="Helical" evidence="11">
    <location>
        <begin position="30"/>
        <end position="52"/>
    </location>
</feature>
<keyword evidence="6 11" id="KW-0472">Membrane</keyword>
<feature type="transmembrane region" description="Helical" evidence="11">
    <location>
        <begin position="73"/>
        <end position="95"/>
    </location>
</feature>
<dbReference type="EMBL" id="AP022314">
    <property type="protein sequence ID" value="BBU21071.1"/>
    <property type="molecule type" value="Genomic_DNA"/>
</dbReference>
<evidence type="ECO:0000256" key="5">
    <source>
        <dbReference type="ARBA" id="ARBA00022989"/>
    </source>
</evidence>
<organism evidence="13 14">
    <name type="scientific">Mycobacterium xenopi</name>
    <dbReference type="NCBI Taxonomy" id="1789"/>
    <lineage>
        <taxon>Bacteria</taxon>
        <taxon>Bacillati</taxon>
        <taxon>Actinomycetota</taxon>
        <taxon>Actinomycetes</taxon>
        <taxon>Mycobacteriales</taxon>
        <taxon>Mycobacteriaceae</taxon>
        <taxon>Mycobacterium</taxon>
    </lineage>
</organism>
<evidence type="ECO:0000313" key="14">
    <source>
        <dbReference type="Proteomes" id="UP000464624"/>
    </source>
</evidence>
<evidence type="ECO:0000256" key="11">
    <source>
        <dbReference type="SAM" id="Phobius"/>
    </source>
</evidence>
<feature type="compositionally biased region" description="Polar residues" evidence="10">
    <location>
        <begin position="1"/>
        <end position="15"/>
    </location>
</feature>
<evidence type="ECO:0000256" key="6">
    <source>
        <dbReference type="ARBA" id="ARBA00023136"/>
    </source>
</evidence>
<proteinExistence type="inferred from homology"/>
<reference evidence="13 14" key="1">
    <citation type="submission" date="2019-12" db="EMBL/GenBank/DDBJ databases">
        <title>Complete genome sequence of Mycolicibacterium xenopi str. JCM15661T.</title>
        <authorList>
            <person name="Yoshida M."/>
            <person name="Fukano H."/>
            <person name="Asakura T."/>
            <person name="Hoshino Y."/>
        </authorList>
    </citation>
    <scope>NUCLEOTIDE SEQUENCE [LARGE SCALE GENOMIC DNA]</scope>
    <source>
        <strain evidence="13 14">JCM 15661T</strain>
    </source>
</reference>
<dbReference type="SUPFAM" id="SSF81452">
    <property type="entry name" value="Cytochrome c oxidase subunit III-like"/>
    <property type="match status" value="1"/>
</dbReference>
<dbReference type="InterPro" id="IPR035973">
    <property type="entry name" value="Cyt_c_oxidase_su3-like_sf"/>
</dbReference>
<feature type="domain" description="Heme-copper oxidase subunit III family profile" evidence="12">
    <location>
        <begin position="31"/>
        <end position="144"/>
    </location>
</feature>
<sequence length="191" mass="21174">MSQQATRLATKTAASTPTVPRPGRRVPGEGGIWIVLFGDMLVFGVFFVTFMYERGRAPEVFDQSRRMLSIGIGLTNTLILLTGSLFVITAIHAIRSSERRAAQWLLVGALACGLAFVGLKAVEYVAKVSQGHTANQNTFFSLFLHPYWPAPVPRTDRHRGLGIAVDAGRSRRAWYNENGARRRRCVFLAPR</sequence>
<evidence type="ECO:0000256" key="9">
    <source>
        <dbReference type="RuleBase" id="RU003376"/>
    </source>
</evidence>
<accession>A0AAD1GYB1</accession>
<dbReference type="Gene3D" id="1.20.120.80">
    <property type="entry name" value="Cytochrome c oxidase, subunit III, four-helix bundle"/>
    <property type="match status" value="1"/>
</dbReference>
<dbReference type="AlphaFoldDB" id="A0AAD1GYB1"/>
<feature type="region of interest" description="Disordered" evidence="10">
    <location>
        <begin position="1"/>
        <end position="24"/>
    </location>
</feature>
<evidence type="ECO:0000256" key="3">
    <source>
        <dbReference type="ARBA" id="ARBA00022347"/>
    </source>
</evidence>
<dbReference type="Proteomes" id="UP000464624">
    <property type="component" value="Chromosome"/>
</dbReference>
<dbReference type="InterPro" id="IPR024791">
    <property type="entry name" value="Cyt_c/ubiquinol_Oxase_su3"/>
</dbReference>
<dbReference type="PANTHER" id="PTHR11403">
    <property type="entry name" value="CYTOCHROME C OXIDASE SUBUNIT III"/>
    <property type="match status" value="1"/>
</dbReference>
<dbReference type="KEGG" id="mxe:MYXE_08600"/>
<evidence type="ECO:0000256" key="4">
    <source>
        <dbReference type="ARBA" id="ARBA00022692"/>
    </source>
</evidence>
<name>A0AAD1GYB1_MYCXE</name>
<dbReference type="GO" id="GO:0004129">
    <property type="term" value="F:cytochrome-c oxidase activity"/>
    <property type="evidence" value="ECO:0007669"/>
    <property type="project" value="UniProtKB-EC"/>
</dbReference>
<comment type="catalytic activity">
    <reaction evidence="8">
        <text>4 Fe(II)-[cytochrome c] + O2 + 8 H(+)(in) = 4 Fe(III)-[cytochrome c] + 2 H2O + 4 H(+)(out)</text>
        <dbReference type="Rhea" id="RHEA:11436"/>
        <dbReference type="Rhea" id="RHEA-COMP:10350"/>
        <dbReference type="Rhea" id="RHEA-COMP:14399"/>
        <dbReference type="ChEBI" id="CHEBI:15377"/>
        <dbReference type="ChEBI" id="CHEBI:15378"/>
        <dbReference type="ChEBI" id="CHEBI:15379"/>
        <dbReference type="ChEBI" id="CHEBI:29033"/>
        <dbReference type="ChEBI" id="CHEBI:29034"/>
        <dbReference type="EC" id="7.1.1.9"/>
    </reaction>
</comment>
<gene>
    <name evidence="13" type="ORF">MYXE_08600</name>
</gene>
<dbReference type="InterPro" id="IPR000298">
    <property type="entry name" value="Cyt_c_oxidase-like_su3"/>
</dbReference>
<dbReference type="PANTHER" id="PTHR11403:SF6">
    <property type="entry name" value="NITRIC OXIDE REDUCTASE SUBUNIT E"/>
    <property type="match status" value="1"/>
</dbReference>
<evidence type="ECO:0000256" key="7">
    <source>
        <dbReference type="ARBA" id="ARBA00031400"/>
    </source>
</evidence>
<evidence type="ECO:0000256" key="10">
    <source>
        <dbReference type="SAM" id="MobiDB-lite"/>
    </source>
</evidence>
<keyword evidence="4 9" id="KW-0812">Transmembrane</keyword>
<feature type="transmembrane region" description="Helical" evidence="11">
    <location>
        <begin position="101"/>
        <end position="119"/>
    </location>
</feature>
<evidence type="ECO:0000256" key="1">
    <source>
        <dbReference type="ARBA" id="ARBA00004141"/>
    </source>
</evidence>
<protein>
    <recommendedName>
        <fullName evidence="3">Probable cytochrome c oxidase subunit 3</fullName>
    </recommendedName>
    <alternativeName>
        <fullName evidence="7">Cytochrome aa3 subunit 3</fullName>
    </alternativeName>
</protein>
<dbReference type="GO" id="GO:0019646">
    <property type="term" value="P:aerobic electron transport chain"/>
    <property type="evidence" value="ECO:0007669"/>
    <property type="project" value="InterPro"/>
</dbReference>
<keyword evidence="5 11" id="KW-1133">Transmembrane helix</keyword>
<comment type="subcellular location">
    <subcellularLocation>
        <location evidence="9">Cell membrane</location>
        <topology evidence="9">Multi-pass membrane protein</topology>
    </subcellularLocation>
    <subcellularLocation>
        <location evidence="1">Membrane</location>
        <topology evidence="1">Multi-pass membrane protein</topology>
    </subcellularLocation>
</comment>